<dbReference type="SUPFAM" id="SSF53850">
    <property type="entry name" value="Periplasmic binding protein-like II"/>
    <property type="match status" value="1"/>
</dbReference>
<accession>A0A4U1I607</accession>
<dbReference type="EMBL" id="SWJE01000006">
    <property type="protein sequence ID" value="TKC88791.1"/>
    <property type="molecule type" value="Genomic_DNA"/>
</dbReference>
<dbReference type="AlphaFoldDB" id="A0A4U1I607"/>
<dbReference type="Pfam" id="PF03466">
    <property type="entry name" value="LysR_substrate"/>
    <property type="match status" value="1"/>
</dbReference>
<sequence length="99" mass="10959">MTGAIWTIHRRDRLALLQRKAMNVGRLRIGALESTAATRLPALLASYHSRWPQVELEISIGTSCSLVEDVMAQRVDCAFVAEAGQIEPRLVLKCSRAGR</sequence>
<protein>
    <recommendedName>
        <fullName evidence="1">LysR substrate-binding domain-containing protein</fullName>
    </recommendedName>
</protein>
<keyword evidence="3" id="KW-1185">Reference proteome</keyword>
<evidence type="ECO:0000313" key="3">
    <source>
        <dbReference type="Proteomes" id="UP000305539"/>
    </source>
</evidence>
<comment type="caution">
    <text evidence="2">The sequence shown here is derived from an EMBL/GenBank/DDBJ whole genome shotgun (WGS) entry which is preliminary data.</text>
</comment>
<dbReference type="InterPro" id="IPR005119">
    <property type="entry name" value="LysR_subst-bd"/>
</dbReference>
<dbReference type="Proteomes" id="UP000305539">
    <property type="component" value="Unassembled WGS sequence"/>
</dbReference>
<evidence type="ECO:0000313" key="2">
    <source>
        <dbReference type="EMBL" id="TKC88791.1"/>
    </source>
</evidence>
<name>A0A4U1I607_9BURK</name>
<dbReference type="OrthoDB" id="464481at2"/>
<organism evidence="2 3">
    <name type="scientific">Trinickia terrae</name>
    <dbReference type="NCBI Taxonomy" id="2571161"/>
    <lineage>
        <taxon>Bacteria</taxon>
        <taxon>Pseudomonadati</taxon>
        <taxon>Pseudomonadota</taxon>
        <taxon>Betaproteobacteria</taxon>
        <taxon>Burkholderiales</taxon>
        <taxon>Burkholderiaceae</taxon>
        <taxon>Trinickia</taxon>
    </lineage>
</organism>
<proteinExistence type="predicted"/>
<gene>
    <name evidence="2" type="ORF">FAZ69_13680</name>
</gene>
<feature type="domain" description="LysR substrate-binding" evidence="1">
    <location>
        <begin position="24"/>
        <end position="84"/>
    </location>
</feature>
<evidence type="ECO:0000259" key="1">
    <source>
        <dbReference type="Pfam" id="PF03466"/>
    </source>
</evidence>
<dbReference type="Gene3D" id="3.40.190.10">
    <property type="entry name" value="Periplasmic binding protein-like II"/>
    <property type="match status" value="1"/>
</dbReference>
<reference evidence="2 3" key="1">
    <citation type="submission" date="2019-04" db="EMBL/GenBank/DDBJ databases">
        <title>Trinickia sp. 7GSK02, isolated from subtropical forest soil.</title>
        <authorList>
            <person name="Gao Z.-H."/>
            <person name="Qiu L.-H."/>
        </authorList>
    </citation>
    <scope>NUCLEOTIDE SEQUENCE [LARGE SCALE GENOMIC DNA]</scope>
    <source>
        <strain evidence="2 3">7GSK02</strain>
    </source>
</reference>